<dbReference type="GO" id="GO:0005509">
    <property type="term" value="F:calcium ion binding"/>
    <property type="evidence" value="ECO:0007669"/>
    <property type="project" value="InterPro"/>
</dbReference>
<evidence type="ECO:0000259" key="4">
    <source>
        <dbReference type="PROSITE" id="PS50835"/>
    </source>
</evidence>
<dbReference type="Proteomes" id="UP000598820">
    <property type="component" value="Unassembled WGS sequence"/>
</dbReference>
<dbReference type="NCBIfam" id="NF041518">
    <property type="entry name" value="choice_anch_Q"/>
    <property type="match status" value="1"/>
</dbReference>
<dbReference type="Pfam" id="PF13205">
    <property type="entry name" value="Big_5"/>
    <property type="match status" value="2"/>
</dbReference>
<dbReference type="SUPFAM" id="SSF69318">
    <property type="entry name" value="Integrin alpha N-terminal domain"/>
    <property type="match status" value="3"/>
</dbReference>
<comment type="caution">
    <text evidence="5">The sequence shown here is derived from an EMBL/GenBank/DDBJ whole genome shotgun (WGS) entry which is preliminary data.</text>
</comment>
<dbReference type="Pfam" id="PF13517">
    <property type="entry name" value="FG-GAP_3"/>
    <property type="match status" value="8"/>
</dbReference>
<dbReference type="InterPro" id="IPR000601">
    <property type="entry name" value="PKD_dom"/>
</dbReference>
<dbReference type="InterPro" id="IPR011050">
    <property type="entry name" value="Pectin_lyase_fold/virulence"/>
</dbReference>
<feature type="domain" description="PKD" evidence="3">
    <location>
        <begin position="2398"/>
        <end position="2453"/>
    </location>
</feature>
<dbReference type="CDD" id="cd00096">
    <property type="entry name" value="Ig"/>
    <property type="match status" value="1"/>
</dbReference>
<dbReference type="InterPro" id="IPR006644">
    <property type="entry name" value="Cadg"/>
</dbReference>
<dbReference type="InterPro" id="IPR013783">
    <property type="entry name" value="Ig-like_fold"/>
</dbReference>
<dbReference type="SUPFAM" id="SSF48726">
    <property type="entry name" value="Immunoglobulin"/>
    <property type="match status" value="1"/>
</dbReference>
<keyword evidence="6" id="KW-1185">Reference proteome</keyword>
<dbReference type="InterPro" id="IPR059226">
    <property type="entry name" value="Choice_anch_Q_dom"/>
</dbReference>
<dbReference type="PANTHER" id="PTHR46580">
    <property type="entry name" value="SENSOR KINASE-RELATED"/>
    <property type="match status" value="1"/>
</dbReference>
<sequence length="2807" mass="278530">MTVSLGNGDATFQPSVNYPTGPNENQRTDPVAVVVADLNADGKPDVATANFSSGLTQGLSILLGNGDGSFQPPVTKGNNTGAGLWLTAADVNKDGRIDLIESSVNFPSGTNSAIEVFLGMGDGTFQNAVSYPTGTDPRGIDSGDLNNDGNIDIVTADSFGNTISVLLGNGDGTFLPKVSYTMPSNASSPFSVQIGDLNGDGKADLVTANNSSDNVSVFLGVGDGTFPTSTTYAAGDFPRTLILGDVNLDQIPDILTANRSSKTVSVLLGKGDGTFSPMFAYAAGNRPNSSALGDLNGDGKPDLVTCSEDDKTISILVNSPLTVTALSPVRNAKSVVSNTSVTVTLSCPPTGPASASVLTVWSQQAGGKKAGTASINGNSLTFDPSADFKPGEVVYATTTTSSGLAKAQVYQFTTAAATASGIFSGTTNVAVGANPYSVALGDVDGDGDLDLLTANYSNNNVSVRVNDGSGNYSGSTNVGVGNDPASVAVGDVDGDGDLDFVTANYNSNNVSVRVNDGSGNFSGTTNVGVGSSPQSVALGDIDGDGDLDLLAANSNSNNVSVRFNDGSGNFGGGFGIDVGINPWSVAVGDVDGDGDLDQLVANFNSANVSVGLNNGSGNFSVTTNVGVGSAPRSVALGDVDGDGDLDLLAANQGNNNVSVRLNDGTGTFSGSTSVAVGSSPQSVVLGDVDGDGDLDLVTANNSSNVSVRLNDGIGNYSGTTNVGVGSGPLSVALGDIDGDGDLDFLAANNGNANVSVRLNGLPAVAITGSPASATVCAGANTSFSVVASNATSYQWQVNSGPGFTNLSNSALYSGVTSATLTLTGATTALNGYQYRVVVSGSNSVTSTAATLTINAPTRLYVRVGATGAATGLSWADALPDLQAALSYSCSQNVTEVWVAAGTYKPTSTTNRSASFALRNGLAILGGFPATGNPTLTQRNPATNPTILSGDIGTPVDNTDNSYHVINNLSVLNNTAVLDGFVITGGNSTGTGGNTDRGGGMYNENSGSPSLINCSFIGNRATFGGAMFNFNSSPSLTNCSVQSNTATNNGGGMVNLSSSNASLVNCSFSNNTAANGGALNNSGSSPTLTSCVFFGNGGQNTIVGSVAASYSLFETGETDYTGSNNLTTTTSPFVSNTSVALNACAPAINAGNPASVTITSPPYSATALPPTDLVGNPRIVGGRVDMGAVEYQGTPTAISVSNPAVSTATVGVAFSQTFTAGGGTTPYSFSVASSNLPATFSLSSAGVLSGTPTQAGSYSLLVQARDTNGCVGVASTAYSLTVGAQPLSLSALSPARNAKSVTRNTNVSVTLSSPPISASALTVWSQQAGGKKAGTATINGNSLTFNPSVDFKPGEVVYVTTTTASGLAKAQVYQFTTAVATAPATFPGGSDVGVGNSPRSVAVGDVDGDGDLDFLTANFSSSNVSVRLNNGSGSFGGGSNVAVGDAPQSVVLGDVDGDGDLDFLTANFSSSNVSVRLNDGSGNFSGSSNVAVGSGPASVAVGDVDGDGDLDFLTANFSSSNVSVHLNDGSGNFSGTTNVGVGNSPRSVALGDVDGDGDLDFLAANYGSNSVSVRLNDGNGNFSGNNNAAVGTQPISVALGDVDGDGDLDFLAANLNSTVVSVRLNDGSGNFSGGSDVAVGNTPTSVAVGDVDGDGDLDFITAVAGSATVSVRLNDGSGNFSSTTNVSVDSGSQSIALGDVDGDGDLDFLTANPFGNNVSVRLNQLPPVAITGSPASATVCAGANTSFSVVASNATAYQWQVNAGSGFTNLSNTSPYSGVTSATLTLTGATTALSGYQYRVVVSGSNSVSSTAATLTVNPAPSISAQPPSGSAVCGGSQVNVAVSVSGTGPYTYQWYKNSLSSPVQSQTTTTLSLSNVQTGDAGSYSVVVTGACGSVTSTDFSLTVNTAPTVGLASSGTITCANTSVTLTATPTGQASYSFSAGATRIGTSNQATVAQAGPYSVTVTNGAGCSAVAQVTVTGSTTAPTVSLASNGTITCANTSVTLTASPAGQGTYVFSTGASQIGTSNQAVVTAGGSYSVVVTGANGCTASASTTIQSSTASINASLVVSGTLTCANMSVTLTASPANQASYVFSGGATRIGTSNQATVSQAGTYSVTITNGAGCSAIAQVTVTGSTTAPTLAVSNPTNPSSCSGNTGSISFTTNLADGSYSLIYTGAGSPRAVTVSSGAFSLTGLSAGTYSNFSISNNGCSGTAPGPVTLMAPTAPTATLGNNGPLSCAATSVTLTASSGGASYVFSSGANQLGGSTGNTATVDSPGTYTVIVTSANGCSAAATTTVTSDTASPTASLTSSGTLACSQTSVQLSAPAGASTYRFQGPNLDQTGTNPTVTVSVGGLYSVTVTGANGCTATATTQVEQNNTPPQNVVAASSGPLSCTVTSVTVSVSATGSGLSYRWQGPGGFSSTSQSFTTATAGTYSVTLTGANGCSSTASVSVSYQNCAPTLANPIPSQTATLGASFTFSIPANTFTDAETPTSLSLSVSGLPAGLSFVAPNTITGPPSTTLGSPFSVTVVATDPGGLSASTSFSLSVQPTGFAITGVTMLDCNLVGYYERRINFLINYRDTNGQPISVSVVNELTTQTIVEPYQLTVYTDNPVIVFKARQQGTPGEATFAYNWLAYCANGNPRVENAIPPQSVTVGQAFSYSIPANTFTDAETPNSLSLSVVGLPAGLSFVAPNTISGTVLASTSSFYSVTVVASDPAGGSISTILPLSVVNPGSNCASMYSVKAGDWSDASVWSCGRVPFITDVVTLNHAVSLPASYQGQAQRVVYSPAGRLLLSTNSRLRLGTN</sequence>
<protein>
    <submittedName>
        <fullName evidence="5">VCBS repeat-containing protein</fullName>
    </submittedName>
</protein>
<dbReference type="PANTHER" id="PTHR46580:SF2">
    <property type="entry name" value="MAM DOMAIN-CONTAINING PROTEIN"/>
    <property type="match status" value="1"/>
</dbReference>
<dbReference type="InterPro" id="IPR022409">
    <property type="entry name" value="PKD/Chitinase_dom"/>
</dbReference>
<dbReference type="EMBL" id="JACWZY010000002">
    <property type="protein sequence ID" value="MBD2699665.1"/>
    <property type="molecule type" value="Genomic_DNA"/>
</dbReference>
<dbReference type="InterPro" id="IPR013517">
    <property type="entry name" value="FG-GAP"/>
</dbReference>
<reference evidence="5" key="1">
    <citation type="submission" date="2020-09" db="EMBL/GenBank/DDBJ databases">
        <authorList>
            <person name="Kim M.K."/>
        </authorList>
    </citation>
    <scope>NUCLEOTIDE SEQUENCE</scope>
    <source>
        <strain evidence="5">BT702</strain>
    </source>
</reference>
<evidence type="ECO:0000256" key="1">
    <source>
        <dbReference type="ARBA" id="ARBA00022729"/>
    </source>
</evidence>
<dbReference type="PROSITE" id="PS50093">
    <property type="entry name" value="PKD"/>
    <property type="match status" value="1"/>
</dbReference>
<feature type="region of interest" description="Disordered" evidence="2">
    <location>
        <begin position="1"/>
        <end position="28"/>
    </location>
</feature>
<dbReference type="SUPFAM" id="SSF49313">
    <property type="entry name" value="Cadherin-like"/>
    <property type="match status" value="3"/>
</dbReference>
<dbReference type="Pfam" id="PF05345">
    <property type="entry name" value="He_PIG"/>
    <property type="match status" value="3"/>
</dbReference>
<organism evidence="5 6">
    <name type="scientific">Spirosoma profusum</name>
    <dbReference type="NCBI Taxonomy" id="2771354"/>
    <lineage>
        <taxon>Bacteria</taxon>
        <taxon>Pseudomonadati</taxon>
        <taxon>Bacteroidota</taxon>
        <taxon>Cytophagia</taxon>
        <taxon>Cytophagales</taxon>
        <taxon>Cytophagaceae</taxon>
        <taxon>Spirosoma</taxon>
    </lineage>
</organism>
<gene>
    <name evidence="5" type="ORF">IC229_03385</name>
</gene>
<evidence type="ECO:0000256" key="2">
    <source>
        <dbReference type="SAM" id="MobiDB-lite"/>
    </source>
</evidence>
<accession>A0A926Y0F8</accession>
<dbReference type="InterPro" id="IPR032812">
    <property type="entry name" value="SbsA_Ig"/>
</dbReference>
<dbReference type="GO" id="GO:0016020">
    <property type="term" value="C:membrane"/>
    <property type="evidence" value="ECO:0007669"/>
    <property type="project" value="InterPro"/>
</dbReference>
<dbReference type="Gene3D" id="2.60.40.10">
    <property type="entry name" value="Immunoglobulins"/>
    <property type="match status" value="7"/>
</dbReference>
<dbReference type="Gene3D" id="2.130.10.130">
    <property type="entry name" value="Integrin alpha, N-terminal"/>
    <property type="match status" value="1"/>
</dbReference>
<keyword evidence="1" id="KW-0732">Signal</keyword>
<dbReference type="Pfam" id="PF13927">
    <property type="entry name" value="Ig_3"/>
    <property type="match status" value="1"/>
</dbReference>
<feature type="compositionally biased region" description="Polar residues" evidence="2">
    <location>
        <begin position="1"/>
        <end position="25"/>
    </location>
</feature>
<dbReference type="Gene3D" id="2.30.30.100">
    <property type="match status" value="12"/>
</dbReference>
<dbReference type="SMART" id="SM00089">
    <property type="entry name" value="PKD"/>
    <property type="match status" value="5"/>
</dbReference>
<dbReference type="InterPro" id="IPR003599">
    <property type="entry name" value="Ig_sub"/>
</dbReference>
<dbReference type="InterPro" id="IPR036179">
    <property type="entry name" value="Ig-like_dom_sf"/>
</dbReference>
<dbReference type="InterPro" id="IPR028994">
    <property type="entry name" value="Integrin_alpha_N"/>
</dbReference>
<evidence type="ECO:0000313" key="6">
    <source>
        <dbReference type="Proteomes" id="UP000598820"/>
    </source>
</evidence>
<dbReference type="PROSITE" id="PS50835">
    <property type="entry name" value="IG_LIKE"/>
    <property type="match status" value="1"/>
</dbReference>
<dbReference type="SUPFAM" id="SSF51126">
    <property type="entry name" value="Pectin lyase-like"/>
    <property type="match status" value="1"/>
</dbReference>
<dbReference type="SUPFAM" id="SSF49299">
    <property type="entry name" value="PKD domain"/>
    <property type="match status" value="1"/>
</dbReference>
<dbReference type="SMART" id="SM00736">
    <property type="entry name" value="CADG"/>
    <property type="match status" value="3"/>
</dbReference>
<name>A0A926Y0F8_9BACT</name>
<dbReference type="SMART" id="SM00409">
    <property type="entry name" value="IG"/>
    <property type="match status" value="3"/>
</dbReference>
<feature type="domain" description="Ig-like" evidence="4">
    <location>
        <begin position="1820"/>
        <end position="1903"/>
    </location>
</feature>
<dbReference type="InterPro" id="IPR007110">
    <property type="entry name" value="Ig-like_dom"/>
</dbReference>
<evidence type="ECO:0000313" key="5">
    <source>
        <dbReference type="EMBL" id="MBD2699665.1"/>
    </source>
</evidence>
<proteinExistence type="predicted"/>
<dbReference type="InterPro" id="IPR015919">
    <property type="entry name" value="Cadherin-like_sf"/>
</dbReference>
<evidence type="ECO:0000259" key="3">
    <source>
        <dbReference type="PROSITE" id="PS50093"/>
    </source>
</evidence>
<dbReference type="RefSeq" id="WP_190885518.1">
    <property type="nucleotide sequence ID" value="NZ_JACWZY010000002.1"/>
</dbReference>
<dbReference type="InterPro" id="IPR035986">
    <property type="entry name" value="PKD_dom_sf"/>
</dbReference>